<dbReference type="AlphaFoldDB" id="A0A918LBE2"/>
<dbReference type="SUPFAM" id="SSF56059">
    <property type="entry name" value="Glutathione synthetase ATP-binding domain-like"/>
    <property type="match status" value="1"/>
</dbReference>
<sequence>MTPVMPEAVAVPVGHGAPLTNAVAGGKAAALDRLTRLGFPVPATAVVTAAAYRAVAEHPDIAALLAGLADPRAAVSAAAVDHAFLTVPIPDSVSGAIIDAARAVAGGGRVAVRSSATAEDMVSASFAGQYRSTLDVDGDDAVLRAVRLTWASLWHPAPRAYRALWGIGHDIAMAVVIMRMVPARTAGVAFTSDPGGTPDVVRVEAVDGLGESLVSGARTPEVWLVPRRSADHRAPAVAAEAARLALRVEQAVGTPQDIEWAHDGTRLWLLQARPITAAPDRGDECDTPVDDSELTATGIGETLPGVIPPLVWDVAGGLVEEALRDVFAELRGLPATGPRFVRRVRGRAALDLDLLRTAASAMPGVAEDEIEGQYFGAAVGDTRPGRRRPLRAATHGLRVAAVRKRAVLESEVVIGAADEIATARPDLTGRSDEDLLAYRGRLVALGGRAMTVEITVASAATAAYQQLIGFLTPHVGERQAASTAQRVTAGAGVAIRRAGMSRAIFAGPAWTASELPSSAAEPSHGGEQALAELERRLRAMPAWRRVRMLTGQIVDVRIHLLRRLVRDAADGLARRERTKAAVLIVGGEVRRVHVELGRRLVERGRLADAEQVDLLRDRELAPALRGAAPPPVVLAHRARRLDRQRADGPLPVRFTGVPRPGGPADAVGDQVSGWAASPGRHTGRARAVIDPVISALDDGEVLVATATDAAWSPLFARAGAIVVERGGPLSHAAIVARELGVPAVLNLAGATALLDGRLVTVDGDAGVVIIHPEPGRPASGARIVHLEAVGGQEGPR</sequence>
<comment type="caution">
    <text evidence="3">The sequence shown here is derived from an EMBL/GenBank/DDBJ whole genome shotgun (WGS) entry which is preliminary data.</text>
</comment>
<reference evidence="3" key="2">
    <citation type="submission" date="2020-09" db="EMBL/GenBank/DDBJ databases">
        <authorList>
            <person name="Sun Q."/>
            <person name="Ohkuma M."/>
        </authorList>
    </citation>
    <scope>NUCLEOTIDE SEQUENCE</scope>
    <source>
        <strain evidence="3">JCM 3276</strain>
    </source>
</reference>
<keyword evidence="4" id="KW-1185">Reference proteome</keyword>
<dbReference type="SUPFAM" id="SSF52009">
    <property type="entry name" value="Phosphohistidine domain"/>
    <property type="match status" value="1"/>
</dbReference>
<evidence type="ECO:0008006" key="5">
    <source>
        <dbReference type="Google" id="ProtNLM"/>
    </source>
</evidence>
<dbReference type="InterPro" id="IPR002192">
    <property type="entry name" value="PPDK_AMP/ATP-bd"/>
</dbReference>
<dbReference type="Gene3D" id="3.30.470.20">
    <property type="entry name" value="ATP-grasp fold, B domain"/>
    <property type="match status" value="2"/>
</dbReference>
<gene>
    <name evidence="3" type="ORF">GCM10010171_22330</name>
</gene>
<reference evidence="3" key="1">
    <citation type="journal article" date="2014" name="Int. J. Syst. Evol. Microbiol.">
        <title>Complete genome sequence of Corynebacterium casei LMG S-19264T (=DSM 44701T), isolated from a smear-ripened cheese.</title>
        <authorList>
            <consortium name="US DOE Joint Genome Institute (JGI-PGF)"/>
            <person name="Walter F."/>
            <person name="Albersmeier A."/>
            <person name="Kalinowski J."/>
            <person name="Ruckert C."/>
        </authorList>
    </citation>
    <scope>NUCLEOTIDE SEQUENCE</scope>
    <source>
        <strain evidence="3">JCM 3276</strain>
    </source>
</reference>
<evidence type="ECO:0000259" key="1">
    <source>
        <dbReference type="Pfam" id="PF00391"/>
    </source>
</evidence>
<dbReference type="Gene3D" id="3.30.1490.20">
    <property type="entry name" value="ATP-grasp fold, A domain"/>
    <property type="match status" value="1"/>
</dbReference>
<dbReference type="InterPro" id="IPR051549">
    <property type="entry name" value="PEP_Utilizing_Enz"/>
</dbReference>
<dbReference type="GO" id="GO:0016301">
    <property type="term" value="F:kinase activity"/>
    <property type="evidence" value="ECO:0007669"/>
    <property type="project" value="InterPro"/>
</dbReference>
<name>A0A918LBE2_9PSEU</name>
<dbReference type="Pfam" id="PF01326">
    <property type="entry name" value="PPDK_N"/>
    <property type="match status" value="2"/>
</dbReference>
<evidence type="ECO:0000313" key="4">
    <source>
        <dbReference type="Proteomes" id="UP000660680"/>
    </source>
</evidence>
<dbReference type="InterPro" id="IPR036637">
    <property type="entry name" value="Phosphohistidine_dom_sf"/>
</dbReference>
<feature type="domain" description="Pyruvate phosphate dikinase AMP/ATP-binding" evidence="2">
    <location>
        <begin position="23"/>
        <end position="229"/>
    </location>
</feature>
<dbReference type="EMBL" id="BMRB01000002">
    <property type="protein sequence ID" value="GGS28737.1"/>
    <property type="molecule type" value="Genomic_DNA"/>
</dbReference>
<evidence type="ECO:0000313" key="3">
    <source>
        <dbReference type="EMBL" id="GGS28737.1"/>
    </source>
</evidence>
<dbReference type="Pfam" id="PF00391">
    <property type="entry name" value="PEP-utilizers"/>
    <property type="match status" value="1"/>
</dbReference>
<feature type="domain" description="PEP-utilising enzyme mobile" evidence="1">
    <location>
        <begin position="697"/>
        <end position="766"/>
    </location>
</feature>
<dbReference type="PANTHER" id="PTHR43615:SF1">
    <property type="entry name" value="PPDK_N DOMAIN-CONTAINING PROTEIN"/>
    <property type="match status" value="1"/>
</dbReference>
<accession>A0A918LBE2</accession>
<feature type="domain" description="Pyruvate phosphate dikinase AMP/ATP-binding" evidence="2">
    <location>
        <begin position="239"/>
        <end position="281"/>
    </location>
</feature>
<dbReference type="GO" id="GO:0005524">
    <property type="term" value="F:ATP binding"/>
    <property type="evidence" value="ECO:0007669"/>
    <property type="project" value="InterPro"/>
</dbReference>
<protein>
    <recommendedName>
        <fullName evidence="5">Phosphoenolpyruvate synthase</fullName>
    </recommendedName>
</protein>
<dbReference type="Gene3D" id="3.50.30.10">
    <property type="entry name" value="Phosphohistidine domain"/>
    <property type="match status" value="1"/>
</dbReference>
<dbReference type="PANTHER" id="PTHR43615">
    <property type="entry name" value="PHOSPHOENOLPYRUVATE SYNTHASE-RELATED"/>
    <property type="match status" value="1"/>
</dbReference>
<dbReference type="InterPro" id="IPR013815">
    <property type="entry name" value="ATP_grasp_subdomain_1"/>
</dbReference>
<evidence type="ECO:0000259" key="2">
    <source>
        <dbReference type="Pfam" id="PF01326"/>
    </source>
</evidence>
<organism evidence="3 4">
    <name type="scientific">Actinokineospora fastidiosa</name>
    <dbReference type="NCBI Taxonomy" id="1816"/>
    <lineage>
        <taxon>Bacteria</taxon>
        <taxon>Bacillati</taxon>
        <taxon>Actinomycetota</taxon>
        <taxon>Actinomycetes</taxon>
        <taxon>Pseudonocardiales</taxon>
        <taxon>Pseudonocardiaceae</taxon>
        <taxon>Actinokineospora</taxon>
    </lineage>
</organism>
<dbReference type="Proteomes" id="UP000660680">
    <property type="component" value="Unassembled WGS sequence"/>
</dbReference>
<proteinExistence type="predicted"/>
<dbReference type="InterPro" id="IPR008279">
    <property type="entry name" value="PEP-util_enz_mobile_dom"/>
</dbReference>